<dbReference type="EMBL" id="CADCWI010000091">
    <property type="protein sequence ID" value="CAA9559541.1"/>
    <property type="molecule type" value="Genomic_DNA"/>
</dbReference>
<feature type="compositionally biased region" description="Basic residues" evidence="1">
    <location>
        <begin position="120"/>
        <end position="130"/>
    </location>
</feature>
<dbReference type="GO" id="GO:0016209">
    <property type="term" value="F:antioxidant activity"/>
    <property type="evidence" value="ECO:0007669"/>
    <property type="project" value="InterPro"/>
</dbReference>
<evidence type="ECO:0000256" key="1">
    <source>
        <dbReference type="SAM" id="MobiDB-lite"/>
    </source>
</evidence>
<accession>A0A6J4USC5</accession>
<dbReference type="InterPro" id="IPR013766">
    <property type="entry name" value="Thioredoxin_domain"/>
</dbReference>
<reference evidence="3" key="1">
    <citation type="submission" date="2020-02" db="EMBL/GenBank/DDBJ databases">
        <authorList>
            <person name="Meier V. D."/>
        </authorList>
    </citation>
    <scope>NUCLEOTIDE SEQUENCE</scope>
    <source>
        <strain evidence="3">AVDCRST_MAG43</strain>
    </source>
</reference>
<dbReference type="AlphaFoldDB" id="A0A6J4USC5"/>
<sequence length="418" mass="45957">MKRVRQWSICPFSESEAIVCRYGQNAYNGDALTSAARRRGGHSDRAAINTARSRQAPGIRSIADKAETRSASSGPLSLRSPYARPNGDGPELIDSSFDAGRIDYPVQHLGRCASRRNRRCTALPSHHKHQQQATGRAARARGSTSSRTEGPIHSTVSSATGTVYRYARFTRGILFKDMAFRGGPSPGLPMPDFDLPTTDGGRVRLRDFIGKRPVVLVCTSITCPMAATMGPELRRLHSEFGDRIAFIALYVREAHPGERYPQPDTLEQKLAHARAYQALDPFPWPVAVDGPDGELHRALDPRPNAAYLVDTRGNVAFRSLASNDERVLREGLHRLVAGHPLPIGEREPRMVPRLKAVGVMREVLNLAGQEAKRDVRKELPGSIRCSAWQRCSAHSGRSPEVLPRSRSAGVALLRYLAA</sequence>
<dbReference type="PROSITE" id="PS51352">
    <property type="entry name" value="THIOREDOXIN_2"/>
    <property type="match status" value="1"/>
</dbReference>
<dbReference type="Gene3D" id="3.40.30.10">
    <property type="entry name" value="Glutaredoxin"/>
    <property type="match status" value="1"/>
</dbReference>
<name>A0A6J4USC5_9BACT</name>
<dbReference type="Pfam" id="PF00578">
    <property type="entry name" value="AhpC-TSA"/>
    <property type="match status" value="1"/>
</dbReference>
<feature type="compositionally biased region" description="Low complexity" evidence="1">
    <location>
        <begin position="131"/>
        <end position="148"/>
    </location>
</feature>
<dbReference type="InterPro" id="IPR036249">
    <property type="entry name" value="Thioredoxin-like_sf"/>
</dbReference>
<evidence type="ECO:0000313" key="3">
    <source>
        <dbReference type="EMBL" id="CAA9559541.1"/>
    </source>
</evidence>
<feature type="region of interest" description="Disordered" evidence="1">
    <location>
        <begin position="120"/>
        <end position="154"/>
    </location>
</feature>
<feature type="region of interest" description="Disordered" evidence="1">
    <location>
        <begin position="50"/>
        <end position="91"/>
    </location>
</feature>
<proteinExistence type="predicted"/>
<feature type="domain" description="Thioredoxin" evidence="2">
    <location>
        <begin position="184"/>
        <end position="337"/>
    </location>
</feature>
<protein>
    <recommendedName>
        <fullName evidence="2">Thioredoxin domain-containing protein</fullName>
    </recommendedName>
</protein>
<dbReference type="GO" id="GO:0016491">
    <property type="term" value="F:oxidoreductase activity"/>
    <property type="evidence" value="ECO:0007669"/>
    <property type="project" value="InterPro"/>
</dbReference>
<evidence type="ECO:0000259" key="2">
    <source>
        <dbReference type="PROSITE" id="PS51352"/>
    </source>
</evidence>
<dbReference type="InterPro" id="IPR000866">
    <property type="entry name" value="AhpC/TSA"/>
</dbReference>
<organism evidence="3">
    <name type="scientific">uncultured Thermomicrobiales bacterium</name>
    <dbReference type="NCBI Taxonomy" id="1645740"/>
    <lineage>
        <taxon>Bacteria</taxon>
        <taxon>Pseudomonadati</taxon>
        <taxon>Thermomicrobiota</taxon>
        <taxon>Thermomicrobia</taxon>
        <taxon>Thermomicrobiales</taxon>
        <taxon>environmental samples</taxon>
    </lineage>
</organism>
<dbReference type="SUPFAM" id="SSF52833">
    <property type="entry name" value="Thioredoxin-like"/>
    <property type="match status" value="1"/>
</dbReference>
<gene>
    <name evidence="3" type="ORF">AVDCRST_MAG43-1698</name>
</gene>